<dbReference type="EMBL" id="LAHD01000005">
    <property type="protein sequence ID" value="PHK06800.1"/>
    <property type="molecule type" value="Genomic_DNA"/>
</dbReference>
<organism evidence="1 2">
    <name type="scientific">Nostoc linckia z8</name>
    <dbReference type="NCBI Taxonomy" id="1628746"/>
    <lineage>
        <taxon>Bacteria</taxon>
        <taxon>Bacillati</taxon>
        <taxon>Cyanobacteriota</taxon>
        <taxon>Cyanophyceae</taxon>
        <taxon>Nostocales</taxon>
        <taxon>Nostocaceae</taxon>
        <taxon>Nostoc</taxon>
    </lineage>
</organism>
<reference evidence="1 2" key="1">
    <citation type="submission" date="2015-02" db="EMBL/GenBank/DDBJ databases">
        <title>Nostoc linckia genome annotation.</title>
        <authorList>
            <person name="Zhou Z."/>
        </authorList>
    </citation>
    <scope>NUCLEOTIDE SEQUENCE [LARGE SCALE GENOMIC DNA]</scope>
    <source>
        <strain evidence="2">z8</strain>
    </source>
</reference>
<evidence type="ECO:0000313" key="1">
    <source>
        <dbReference type="EMBL" id="PHK06800.1"/>
    </source>
</evidence>
<comment type="caution">
    <text evidence="1">The sequence shown here is derived from an EMBL/GenBank/DDBJ whole genome shotgun (WGS) entry which is preliminary data.</text>
</comment>
<proteinExistence type="predicted"/>
<dbReference type="Proteomes" id="UP000222310">
    <property type="component" value="Unassembled WGS sequence"/>
</dbReference>
<name>A0A9Q6ENE9_NOSLI</name>
<protein>
    <submittedName>
        <fullName evidence="1">Uncharacterized protein</fullName>
    </submittedName>
</protein>
<dbReference type="RefSeq" id="WP_099066586.1">
    <property type="nucleotide sequence ID" value="NZ_LAHD01000005.1"/>
</dbReference>
<dbReference type="GeneID" id="57094359"/>
<sequence>MNFLWVITFGFAFLAMLRLSRKIEKQLLELNKGKDYTFKSLGDNTYLVSPCPPNYTVLENLSNVVWVACDGGKLLIKAETQQAVKDLIIALNSTYLYMLKPQDKVRINRLGRKALSHTIAAYGISEGVVEGLYDFIASVIFRTNNGNTYRMNIQRMYLDPDLSNTQRINASQAWTKLKLKKVESIGHEPYEYIPGRYPGVVVTCIVGWGNDTCDIEYYDDLESKRRFIRSYNSHY</sequence>
<gene>
    <name evidence="1" type="ORF">VF08_03445</name>
</gene>
<dbReference type="AlphaFoldDB" id="A0A9Q6ENE9"/>
<accession>A0A9Q6ENE9</accession>
<evidence type="ECO:0000313" key="2">
    <source>
        <dbReference type="Proteomes" id="UP000222310"/>
    </source>
</evidence>